<reference evidence="1" key="2">
    <citation type="submission" date="2020-09" db="EMBL/GenBank/DDBJ databases">
        <authorList>
            <person name="Sun Q."/>
            <person name="Kim S."/>
        </authorList>
    </citation>
    <scope>NUCLEOTIDE SEQUENCE</scope>
    <source>
        <strain evidence="1">KCTC 12710</strain>
    </source>
</reference>
<reference evidence="1" key="1">
    <citation type="journal article" date="2014" name="Int. J. Syst. Evol. Microbiol.">
        <title>Complete genome sequence of Corynebacterium casei LMG S-19264T (=DSM 44701T), isolated from a smear-ripened cheese.</title>
        <authorList>
            <consortium name="US DOE Joint Genome Institute (JGI-PGF)"/>
            <person name="Walter F."/>
            <person name="Albersmeier A."/>
            <person name="Kalinowski J."/>
            <person name="Ruckert C."/>
        </authorList>
    </citation>
    <scope>NUCLEOTIDE SEQUENCE</scope>
    <source>
        <strain evidence="1">KCTC 12710</strain>
    </source>
</reference>
<dbReference type="EMBL" id="BMWZ01000001">
    <property type="protein sequence ID" value="GGZ70303.1"/>
    <property type="molecule type" value="Genomic_DNA"/>
</dbReference>
<accession>A0A918QUL7</accession>
<proteinExistence type="predicted"/>
<evidence type="ECO:0000313" key="2">
    <source>
        <dbReference type="Proteomes" id="UP000636004"/>
    </source>
</evidence>
<gene>
    <name evidence="1" type="ORF">GCM10007028_04260</name>
</gene>
<name>A0A918QUL7_9FLAO</name>
<dbReference type="SUPFAM" id="SSF52266">
    <property type="entry name" value="SGNH hydrolase"/>
    <property type="match status" value="1"/>
</dbReference>
<sequence>MIKFLKNILIFLILSLLVGEVIVRVTHSVSDIPHRKIDKFGIQKHIPFQTGFWLGGGHKWTINKLGWPGDLPRNFDNLITIIGDSFVENLMNPDDCRQSVLLKEQLVKYNFMEAGRSGVSFIEAFEISKSIDTLNPKLSLIYVNTNDFFESIKEIRERPSITQWSIETNKIVSGKIKSPGLKKILYNWKLLYYLYTNFKTTPSKSKKNINKQDATKLIDLKFEEEILALLKYTKNNHNMNNNILVFHPNTNQKLIDMCIKEGFRTMCLRSKNYKSWCFDYDKHWTCFGHRQAAQQVSVYLKNHEFDTLKK</sequence>
<keyword evidence="2" id="KW-1185">Reference proteome</keyword>
<protein>
    <submittedName>
        <fullName evidence="1">Uncharacterized protein</fullName>
    </submittedName>
</protein>
<dbReference type="Proteomes" id="UP000636004">
    <property type="component" value="Unassembled WGS sequence"/>
</dbReference>
<dbReference type="RefSeq" id="WP_189359020.1">
    <property type="nucleotide sequence ID" value="NZ_BMWZ01000001.1"/>
</dbReference>
<comment type="caution">
    <text evidence="1">The sequence shown here is derived from an EMBL/GenBank/DDBJ whole genome shotgun (WGS) entry which is preliminary data.</text>
</comment>
<organism evidence="1 2">
    <name type="scientific">Algibacter mikhailovii</name>
    <dbReference type="NCBI Taxonomy" id="425498"/>
    <lineage>
        <taxon>Bacteria</taxon>
        <taxon>Pseudomonadati</taxon>
        <taxon>Bacteroidota</taxon>
        <taxon>Flavobacteriia</taxon>
        <taxon>Flavobacteriales</taxon>
        <taxon>Flavobacteriaceae</taxon>
        <taxon>Algibacter</taxon>
    </lineage>
</organism>
<dbReference type="AlphaFoldDB" id="A0A918QUL7"/>
<evidence type="ECO:0000313" key="1">
    <source>
        <dbReference type="EMBL" id="GGZ70303.1"/>
    </source>
</evidence>